<gene>
    <name evidence="7" type="primary">rag1</name>
    <name evidence="7" type="ORF">AWC38_SpisGene7923</name>
</gene>
<dbReference type="OrthoDB" id="5982225at2759"/>
<dbReference type="GO" id="GO:0006511">
    <property type="term" value="P:ubiquitin-dependent protein catabolic process"/>
    <property type="evidence" value="ECO:0007669"/>
    <property type="project" value="TreeGrafter"/>
</dbReference>
<dbReference type="GO" id="GO:0000209">
    <property type="term" value="P:protein polyubiquitination"/>
    <property type="evidence" value="ECO:0007669"/>
    <property type="project" value="TreeGrafter"/>
</dbReference>
<dbReference type="Pfam" id="PF00097">
    <property type="entry name" value="zf-C3HC4"/>
    <property type="match status" value="1"/>
</dbReference>
<evidence type="ECO:0000313" key="7">
    <source>
        <dbReference type="EMBL" id="PFX27379.1"/>
    </source>
</evidence>
<dbReference type="EMBL" id="LSMT01000105">
    <property type="protein sequence ID" value="PFX27379.1"/>
    <property type="molecule type" value="Genomic_DNA"/>
</dbReference>
<dbReference type="Pfam" id="PF12560">
    <property type="entry name" value="RAG1_imp_bd"/>
    <property type="match status" value="1"/>
</dbReference>
<evidence type="ECO:0000256" key="2">
    <source>
        <dbReference type="ARBA" id="ARBA00022771"/>
    </source>
</evidence>
<dbReference type="InterPro" id="IPR013083">
    <property type="entry name" value="Znf_RING/FYVE/PHD"/>
</dbReference>
<dbReference type="InterPro" id="IPR001841">
    <property type="entry name" value="Znf_RING"/>
</dbReference>
<dbReference type="AlphaFoldDB" id="A0A2B4SE66"/>
<dbReference type="PROSITE" id="PS50089">
    <property type="entry name" value="ZF_RING_2"/>
    <property type="match status" value="1"/>
</dbReference>
<evidence type="ECO:0000256" key="4">
    <source>
        <dbReference type="PROSITE-ProRule" id="PRU00175"/>
    </source>
</evidence>
<dbReference type="InterPro" id="IPR051438">
    <property type="entry name" value="RNF_E3_ubiq-protein_ligase"/>
</dbReference>
<evidence type="ECO:0000256" key="1">
    <source>
        <dbReference type="ARBA" id="ARBA00022723"/>
    </source>
</evidence>
<evidence type="ECO:0000256" key="3">
    <source>
        <dbReference type="ARBA" id="ARBA00022833"/>
    </source>
</evidence>
<protein>
    <submittedName>
        <fullName evidence="7">V(D)J recombination activating protein 1</fullName>
    </submittedName>
</protein>
<evidence type="ECO:0000259" key="6">
    <source>
        <dbReference type="PROSITE" id="PS50089"/>
    </source>
</evidence>
<feature type="domain" description="RING-type" evidence="6">
    <location>
        <begin position="181"/>
        <end position="222"/>
    </location>
</feature>
<proteinExistence type="predicted"/>
<dbReference type="GO" id="GO:0008270">
    <property type="term" value="F:zinc ion binding"/>
    <property type="evidence" value="ECO:0007669"/>
    <property type="project" value="UniProtKB-KW"/>
</dbReference>
<dbReference type="InterPro" id="IPR018957">
    <property type="entry name" value="Znf_C3HC4_RING-type"/>
</dbReference>
<keyword evidence="2 4" id="KW-0863">Zinc-finger</keyword>
<reference evidence="8" key="1">
    <citation type="journal article" date="2017" name="bioRxiv">
        <title>Comparative analysis of the genomes of Stylophora pistillata and Acropora digitifera provides evidence for extensive differences between species of corals.</title>
        <authorList>
            <person name="Voolstra C.R."/>
            <person name="Li Y."/>
            <person name="Liew Y.J."/>
            <person name="Baumgarten S."/>
            <person name="Zoccola D."/>
            <person name="Flot J.-F."/>
            <person name="Tambutte S."/>
            <person name="Allemand D."/>
            <person name="Aranda M."/>
        </authorList>
    </citation>
    <scope>NUCLEOTIDE SEQUENCE [LARGE SCALE GENOMIC DNA]</scope>
</reference>
<dbReference type="PANTHER" id="PTHR46016:SF1">
    <property type="entry name" value="RING-TYPE DOMAIN-CONTAINING PROTEIN"/>
    <property type="match status" value="1"/>
</dbReference>
<name>A0A2B4SE66_STYPI</name>
<feature type="region of interest" description="Disordered" evidence="5">
    <location>
        <begin position="95"/>
        <end position="136"/>
    </location>
</feature>
<organism evidence="7 8">
    <name type="scientific">Stylophora pistillata</name>
    <name type="common">Smooth cauliflower coral</name>
    <dbReference type="NCBI Taxonomy" id="50429"/>
    <lineage>
        <taxon>Eukaryota</taxon>
        <taxon>Metazoa</taxon>
        <taxon>Cnidaria</taxon>
        <taxon>Anthozoa</taxon>
        <taxon>Hexacorallia</taxon>
        <taxon>Scleractinia</taxon>
        <taxon>Astrocoeniina</taxon>
        <taxon>Pocilloporidae</taxon>
        <taxon>Stylophora</taxon>
    </lineage>
</organism>
<dbReference type="SUPFAM" id="SSF57850">
    <property type="entry name" value="RING/U-box"/>
    <property type="match status" value="1"/>
</dbReference>
<dbReference type="InterPro" id="IPR035714">
    <property type="entry name" value="RAG1_imp-bd"/>
</dbReference>
<accession>A0A2B4SE66</accession>
<sequence>MATFRLSEHRQILEKICRICGERLKKAKDKYENSFLCAVKMEIIFTAFGVKVHKDDLDMCPPKFCHKCYKLALRGGTRLAINVWPPHRRTGNCKICSSSKDQEKPGRKKKSKPGVKPREDSTAGPEEPVEMVEGMSSTLSFQPDPATLSFSEEVKSLESYRGSEPLYPEQFAENIKHEYMCPICKEVLDQPVQTKCLTPHIFCASCLSFSFETCGSLCPVCRTNIENPNKFIEPAPFVLRTILSELDFRCPSCAHTVKLHQLPQHQECCIPQPTTAPTHILTPLQRPVPVTSPLLVPVKPLPAAVEYGPATTTTCGELTVSQLLTSPKEVYTSLKEEVGLFIIRQFLSQSQDGATILLITGGQPLELVKRTRARKTTHEVTRKTARQRSKVVAETRIALSGGAAGTQLKDELRAMGRIERERSAKAT</sequence>
<feature type="compositionally biased region" description="Basic residues" evidence="5">
    <location>
        <begin position="106"/>
        <end position="115"/>
    </location>
</feature>
<keyword evidence="3" id="KW-0862">Zinc</keyword>
<evidence type="ECO:0000313" key="8">
    <source>
        <dbReference type="Proteomes" id="UP000225706"/>
    </source>
</evidence>
<dbReference type="Proteomes" id="UP000225706">
    <property type="component" value="Unassembled WGS sequence"/>
</dbReference>
<keyword evidence="8" id="KW-1185">Reference proteome</keyword>
<dbReference type="GO" id="GO:0061630">
    <property type="term" value="F:ubiquitin protein ligase activity"/>
    <property type="evidence" value="ECO:0007669"/>
    <property type="project" value="TreeGrafter"/>
</dbReference>
<dbReference type="Gene3D" id="3.30.40.10">
    <property type="entry name" value="Zinc/RING finger domain, C3HC4 (zinc finger)"/>
    <property type="match status" value="1"/>
</dbReference>
<dbReference type="PANTHER" id="PTHR46016">
    <property type="entry name" value="ZINC FINGER, RING/FYVE/PHD-TYPE"/>
    <property type="match status" value="1"/>
</dbReference>
<comment type="caution">
    <text evidence="7">The sequence shown here is derived from an EMBL/GenBank/DDBJ whole genome shotgun (WGS) entry which is preliminary data.</text>
</comment>
<evidence type="ECO:0000256" key="5">
    <source>
        <dbReference type="SAM" id="MobiDB-lite"/>
    </source>
</evidence>
<keyword evidence="1" id="KW-0479">Metal-binding</keyword>